<evidence type="ECO:0000256" key="1">
    <source>
        <dbReference type="ARBA" id="ARBA00045658"/>
    </source>
</evidence>
<dbReference type="Gene3D" id="3.40.50.300">
    <property type="entry name" value="P-loop containing nucleotide triphosphate hydrolases"/>
    <property type="match status" value="1"/>
</dbReference>
<dbReference type="AlphaFoldDB" id="A0AAU7KCE3"/>
<feature type="domain" description="CobW C-terminal" evidence="3">
    <location>
        <begin position="258"/>
        <end position="342"/>
    </location>
</feature>
<proteinExistence type="predicted"/>
<dbReference type="PANTHER" id="PTHR13748:SF46">
    <property type="entry name" value="ZINC CHAPERONE YEIR"/>
    <property type="match status" value="1"/>
</dbReference>
<dbReference type="EMBL" id="CP098827">
    <property type="protein sequence ID" value="XBO69070.1"/>
    <property type="molecule type" value="Genomic_DNA"/>
</dbReference>
<sequence length="353" mass="38980">MQPLASIPTHVITGFLGSGKSQLIRHWIDRKPVGERWAILINEFGQVGIDQAIVGERDDVTVQGVPGGCLCCQVATVFRSVLVQLLRRERPDRLLIEPSGLGHPAGLLEVLGGGDLAQVLDLRQVITVLDARRLDDPRVTNHSTFIDQLAVADGWVLSMQDLLEDEHRQGVERWRQESGLAPSWMVPSGAKGLPISHLLDSPARGRQNVRGDAQSLLLRRPSLHAEAIDSSPGTPEVPAPIAGGAARQNGHGLGYRSASWHWHREECFDLAALEQWWKQLPSGVRVKGVMRTGRGWRTFPLTSVPGKEAQASWRKDSRLEMIWPEDMELDIDGLERALEQCRRRPSGEAGPDA</sequence>
<dbReference type="Pfam" id="PF07683">
    <property type="entry name" value="CobW_C"/>
    <property type="match status" value="1"/>
</dbReference>
<reference evidence="4" key="1">
    <citation type="submission" date="2022-06" db="EMBL/GenBank/DDBJ databases">
        <title>A novel DMS-producing enzyme.</title>
        <authorList>
            <person name="Zhang Y."/>
        </authorList>
    </citation>
    <scope>NUCLEOTIDE SEQUENCE</scope>
    <source>
        <strain evidence="4">RT37</strain>
    </source>
</reference>
<protein>
    <submittedName>
        <fullName evidence="4">GTP-binding protein</fullName>
    </submittedName>
</protein>
<accession>A0AAU7KCE3</accession>
<name>A0AAU7KCE3_9GAMM</name>
<organism evidence="4">
    <name type="scientific">Halomonas sp. RT37</name>
    <dbReference type="NCBI Taxonomy" id="2950872"/>
    <lineage>
        <taxon>Bacteria</taxon>
        <taxon>Pseudomonadati</taxon>
        <taxon>Pseudomonadota</taxon>
        <taxon>Gammaproteobacteria</taxon>
        <taxon>Oceanospirillales</taxon>
        <taxon>Halomonadaceae</taxon>
        <taxon>Halomonas</taxon>
    </lineage>
</organism>
<dbReference type="Pfam" id="PF02492">
    <property type="entry name" value="cobW"/>
    <property type="match status" value="1"/>
</dbReference>
<dbReference type="InterPro" id="IPR051316">
    <property type="entry name" value="Zinc-reg_GTPase_activator"/>
</dbReference>
<dbReference type="PANTHER" id="PTHR13748">
    <property type="entry name" value="COBW-RELATED"/>
    <property type="match status" value="1"/>
</dbReference>
<dbReference type="SUPFAM" id="SSF52540">
    <property type="entry name" value="P-loop containing nucleoside triphosphate hydrolases"/>
    <property type="match status" value="1"/>
</dbReference>
<feature type="domain" description="CobW/HypB/UreG nucleotide-binding" evidence="2">
    <location>
        <begin position="8"/>
        <end position="173"/>
    </location>
</feature>
<dbReference type="InterPro" id="IPR003495">
    <property type="entry name" value="CobW/HypB/UreG_nucleotide-bd"/>
</dbReference>
<dbReference type="GO" id="GO:0005737">
    <property type="term" value="C:cytoplasm"/>
    <property type="evidence" value="ECO:0007669"/>
    <property type="project" value="TreeGrafter"/>
</dbReference>
<evidence type="ECO:0000259" key="3">
    <source>
        <dbReference type="Pfam" id="PF07683"/>
    </source>
</evidence>
<evidence type="ECO:0000313" key="4">
    <source>
        <dbReference type="EMBL" id="XBO69070.1"/>
    </source>
</evidence>
<evidence type="ECO:0000259" key="2">
    <source>
        <dbReference type="Pfam" id="PF02492"/>
    </source>
</evidence>
<dbReference type="InterPro" id="IPR027417">
    <property type="entry name" value="P-loop_NTPase"/>
</dbReference>
<comment type="function">
    <text evidence="1">Zinc chaperone that directly transfers zinc cofactor to target proteins, thereby activating them. Zinc is transferred from the CXCC motif in the GTPase domain to the zinc binding site in target proteins in a process requiring GTP hydrolysis.</text>
</comment>
<dbReference type="InterPro" id="IPR011629">
    <property type="entry name" value="CobW-like_C"/>
</dbReference>
<gene>
    <name evidence="4" type="ORF">NFG58_10470</name>
</gene>
<dbReference type="RefSeq" id="WP_348826428.1">
    <property type="nucleotide sequence ID" value="NZ_CP098827.1"/>
</dbReference>